<proteinExistence type="predicted"/>
<dbReference type="Proteomes" id="UP001528673">
    <property type="component" value="Unassembled WGS sequence"/>
</dbReference>
<dbReference type="SUPFAM" id="SSF47413">
    <property type="entry name" value="lambda repressor-like DNA-binding domains"/>
    <property type="match status" value="1"/>
</dbReference>
<comment type="caution">
    <text evidence="2">The sequence shown here is derived from an EMBL/GenBank/DDBJ whole genome shotgun (WGS) entry which is preliminary data.</text>
</comment>
<gene>
    <name evidence="2" type="ORF">PSQ40_04785</name>
</gene>
<sequence>METLGTRLKEARKARGWSQGRLATAAGVSQGTIGNVEAGIRDAPRELLTIAKVLGVRPEWLKTGEEPRQAGEEAAIDRPGPPDILGNLVNLDLRLADMAEELQAAGRATLGKWAAGKLSATEAAQTLEALIKASEKLED</sequence>
<keyword evidence="3" id="KW-1185">Reference proteome</keyword>
<dbReference type="CDD" id="cd00093">
    <property type="entry name" value="HTH_XRE"/>
    <property type="match status" value="1"/>
</dbReference>
<dbReference type="SMART" id="SM00530">
    <property type="entry name" value="HTH_XRE"/>
    <property type="match status" value="1"/>
</dbReference>
<accession>A0ABT5MWQ0</accession>
<dbReference type="InterPro" id="IPR010982">
    <property type="entry name" value="Lambda_DNA-bd_dom_sf"/>
</dbReference>
<organism evidence="2 3">
    <name type="scientific">Curvibacter cyanobacteriorum</name>
    <dbReference type="NCBI Taxonomy" id="3026422"/>
    <lineage>
        <taxon>Bacteria</taxon>
        <taxon>Pseudomonadati</taxon>
        <taxon>Pseudomonadota</taxon>
        <taxon>Betaproteobacteria</taxon>
        <taxon>Burkholderiales</taxon>
        <taxon>Comamonadaceae</taxon>
        <taxon>Curvibacter</taxon>
    </lineage>
</organism>
<evidence type="ECO:0000313" key="3">
    <source>
        <dbReference type="Proteomes" id="UP001528673"/>
    </source>
</evidence>
<dbReference type="InterPro" id="IPR001387">
    <property type="entry name" value="Cro/C1-type_HTH"/>
</dbReference>
<feature type="domain" description="HTH cro/C1-type" evidence="1">
    <location>
        <begin position="8"/>
        <end position="61"/>
    </location>
</feature>
<evidence type="ECO:0000313" key="2">
    <source>
        <dbReference type="EMBL" id="MDD0837881.1"/>
    </source>
</evidence>
<dbReference type="Gene3D" id="1.10.260.40">
    <property type="entry name" value="lambda repressor-like DNA-binding domains"/>
    <property type="match status" value="1"/>
</dbReference>
<reference evidence="2 3" key="1">
    <citation type="submission" date="2023-02" db="EMBL/GenBank/DDBJ databases">
        <title>Bacterial whole genomic sequence of Curvibacter sp. HBC61.</title>
        <authorList>
            <person name="Le V."/>
            <person name="Ko S.-R."/>
            <person name="Ahn C.-Y."/>
            <person name="Oh H.-M."/>
        </authorList>
    </citation>
    <scope>NUCLEOTIDE SEQUENCE [LARGE SCALE GENOMIC DNA]</scope>
    <source>
        <strain evidence="2 3">HBC61</strain>
    </source>
</reference>
<evidence type="ECO:0000259" key="1">
    <source>
        <dbReference type="PROSITE" id="PS50943"/>
    </source>
</evidence>
<name>A0ABT5MWQ0_9BURK</name>
<dbReference type="RefSeq" id="WP_273949194.1">
    <property type="nucleotide sequence ID" value="NZ_JAQSIP010000002.1"/>
</dbReference>
<dbReference type="Pfam" id="PF01381">
    <property type="entry name" value="HTH_3"/>
    <property type="match status" value="1"/>
</dbReference>
<dbReference type="PROSITE" id="PS50943">
    <property type="entry name" value="HTH_CROC1"/>
    <property type="match status" value="1"/>
</dbReference>
<protein>
    <submittedName>
        <fullName evidence="2">Helix-turn-helix transcriptional regulator</fullName>
    </submittedName>
</protein>
<dbReference type="EMBL" id="JAQSIP010000002">
    <property type="protein sequence ID" value="MDD0837881.1"/>
    <property type="molecule type" value="Genomic_DNA"/>
</dbReference>